<keyword evidence="4" id="KW-1185">Reference proteome</keyword>
<evidence type="ECO:0000313" key="4">
    <source>
        <dbReference type="Proteomes" id="UP000284375"/>
    </source>
</evidence>
<sequence>MQSLLTVNNNVSLLSVTIAPSTFIATLTLSLVFLALYLPPLRFRSGRSTSAPTAKYNYNPDYDTDYDYGYANANANGHDTWDYAKSDGNRFAQYFNNTWWYPYWNRNRAPDPIELRDHPPLIEGLPQPRATLAIEDGRRHLGTGLRLAVRASKFESDSRSPPPFGYPSAHSGFLKSDTEVDLSEMENSTVSAGGYSPPAWRRLGNGDRSSGFWRKGDNLLGYGGLPPQGRRSMESSPEYDSADEDIDDEEILAAAIRTRLPTGSMSPEKERNIRFAVRAEVNQRTEPIEAAINLVRSTYRRVTKSWSSMILSTLIAFVSIAATRTLFEPAYGRPVPDLVKVAGIARSFEPLIYYSENGVAQVGDLQATGVAVWDLGESVRLSNLTSAPIIVKELDELSDSLKTLAIELTKFFANVDGDIDGILIVMDWARRELSQVASLPNAPLTSAFDNIHTILSTAGVLETPSGTPTRLGAIATTVFGMSNPQRTRHALQRTFNEFLAVLEEAINNELQHSLALFGLFESIDHQFLNLARTVVRESNAQDEIHTDLLSSLWTRILGPKASDVKKYERNRLLLQNVREKTVRNKGILVEHNHKLLALKANLESLRRKLVSPLVRSVNSSTLTVDEQIRGLEDVGIYLEGVRTRQKGKLMEMLYGSGGGNNRQERLIDQTGSAESVQRRRLF</sequence>
<keyword evidence="2" id="KW-0812">Transmembrane</keyword>
<name>A0A423VAR8_CYTCH</name>
<dbReference type="EMBL" id="LJZO01000073">
    <property type="protein sequence ID" value="ROV87947.1"/>
    <property type="molecule type" value="Genomic_DNA"/>
</dbReference>
<keyword evidence="2" id="KW-1133">Transmembrane helix</keyword>
<dbReference type="STRING" id="252740.A0A423VAR8"/>
<dbReference type="Proteomes" id="UP000284375">
    <property type="component" value="Unassembled WGS sequence"/>
</dbReference>
<evidence type="ECO:0000313" key="3">
    <source>
        <dbReference type="EMBL" id="ROV87947.1"/>
    </source>
</evidence>
<gene>
    <name evidence="3" type="ORF">VSDG_09450</name>
</gene>
<comment type="caution">
    <text evidence="3">The sequence shown here is derived from an EMBL/GenBank/DDBJ whole genome shotgun (WGS) entry which is preliminary data.</text>
</comment>
<keyword evidence="2" id="KW-0472">Membrane</keyword>
<feature type="region of interest" description="Disordered" evidence="1">
    <location>
        <begin position="223"/>
        <end position="244"/>
    </location>
</feature>
<organism evidence="3 4">
    <name type="scientific">Cytospora chrysosperma</name>
    <name type="common">Cytospora canker fungus</name>
    <name type="synonym">Sphaeria chrysosperma</name>
    <dbReference type="NCBI Taxonomy" id="252740"/>
    <lineage>
        <taxon>Eukaryota</taxon>
        <taxon>Fungi</taxon>
        <taxon>Dikarya</taxon>
        <taxon>Ascomycota</taxon>
        <taxon>Pezizomycotina</taxon>
        <taxon>Sordariomycetes</taxon>
        <taxon>Sordariomycetidae</taxon>
        <taxon>Diaporthales</taxon>
        <taxon>Cytosporaceae</taxon>
        <taxon>Cytospora</taxon>
    </lineage>
</organism>
<accession>A0A423VAR8</accession>
<feature type="transmembrane region" description="Helical" evidence="2">
    <location>
        <begin position="12"/>
        <end position="38"/>
    </location>
</feature>
<evidence type="ECO:0000256" key="2">
    <source>
        <dbReference type="SAM" id="Phobius"/>
    </source>
</evidence>
<protein>
    <submittedName>
        <fullName evidence="3">Uncharacterized protein</fullName>
    </submittedName>
</protein>
<dbReference type="OrthoDB" id="4202871at2759"/>
<evidence type="ECO:0000256" key="1">
    <source>
        <dbReference type="SAM" id="MobiDB-lite"/>
    </source>
</evidence>
<proteinExistence type="predicted"/>
<dbReference type="AlphaFoldDB" id="A0A423VAR8"/>
<reference evidence="3 4" key="1">
    <citation type="submission" date="2015-09" db="EMBL/GenBank/DDBJ databases">
        <title>Host preference determinants of Valsa canker pathogens revealed by comparative genomics.</title>
        <authorList>
            <person name="Yin Z."/>
            <person name="Huang L."/>
        </authorList>
    </citation>
    <scope>NUCLEOTIDE SEQUENCE [LARGE SCALE GENOMIC DNA]</scope>
    <source>
        <strain evidence="3 4">YSFL</strain>
    </source>
</reference>